<dbReference type="SUPFAM" id="SSF56112">
    <property type="entry name" value="Protein kinase-like (PK-like)"/>
    <property type="match status" value="1"/>
</dbReference>
<organism evidence="2 3">
    <name type="scientific">Lentinula aciculospora</name>
    <dbReference type="NCBI Taxonomy" id="153920"/>
    <lineage>
        <taxon>Eukaryota</taxon>
        <taxon>Fungi</taxon>
        <taxon>Dikarya</taxon>
        <taxon>Basidiomycota</taxon>
        <taxon>Agaricomycotina</taxon>
        <taxon>Agaricomycetes</taxon>
        <taxon>Agaricomycetidae</taxon>
        <taxon>Agaricales</taxon>
        <taxon>Marasmiineae</taxon>
        <taxon>Omphalotaceae</taxon>
        <taxon>Lentinula</taxon>
    </lineage>
</organism>
<comment type="caution">
    <text evidence="2">The sequence shown here is derived from an EMBL/GenBank/DDBJ whole genome shotgun (WGS) entry which is preliminary data.</text>
</comment>
<evidence type="ECO:0000259" key="1">
    <source>
        <dbReference type="PROSITE" id="PS50011"/>
    </source>
</evidence>
<evidence type="ECO:0000313" key="3">
    <source>
        <dbReference type="Proteomes" id="UP001150266"/>
    </source>
</evidence>
<proteinExistence type="predicted"/>
<evidence type="ECO:0000313" key="2">
    <source>
        <dbReference type="EMBL" id="KAJ4471466.1"/>
    </source>
</evidence>
<keyword evidence="3" id="KW-1185">Reference proteome</keyword>
<name>A0A9W9DHW8_9AGAR</name>
<dbReference type="AlphaFoldDB" id="A0A9W9DHW8"/>
<gene>
    <name evidence="2" type="ORF">J3R30DRAFT_3660204</name>
</gene>
<dbReference type="Proteomes" id="UP001150266">
    <property type="component" value="Unassembled WGS sequence"/>
</dbReference>
<keyword evidence="2" id="KW-0418">Kinase</keyword>
<dbReference type="GO" id="GO:0004672">
    <property type="term" value="F:protein kinase activity"/>
    <property type="evidence" value="ECO:0007669"/>
    <property type="project" value="InterPro"/>
</dbReference>
<protein>
    <submittedName>
        <fullName evidence="2">Kinase-like domain-containing protein</fullName>
    </submittedName>
</protein>
<sequence>MPQATTTNLYALDENELWWTGHFEYLKERGYMMRPRYRPGWQPSYRPGTLDVLFAEDAQTLPHPYIMDALRMSDSYMVALKLVKVSTGEDAIATFFSNEEHNTNPRNHCIRVLEVLPVPGIDDEKIIVMPWLRKIMDPRFRTIGEAVHFFREMIEGLQCMHQNNVAHRDCARNNLGMDANSMFTREYHPIVPKKRYNWTGRALHHSRTRRPPRYYLIDFGQSRMYDPLQPRPSEYALKSGGHTPPEGDADTPCDPFATDVYILGTMIRASFLDGDPNASHRPGVDGFEFLRPLVNDMIADDPTKRPTMDEVASRFSDIVGKLHWWKLRSRAVQKDEFLSTPFRTVYHIFWTASMMLLLKPAIPSPKPPQ</sequence>
<dbReference type="PROSITE" id="PS50011">
    <property type="entry name" value="PROTEIN_KINASE_DOM"/>
    <property type="match status" value="1"/>
</dbReference>
<dbReference type="SMART" id="SM00220">
    <property type="entry name" value="S_TKc"/>
    <property type="match status" value="1"/>
</dbReference>
<reference evidence="2" key="1">
    <citation type="submission" date="2022-08" db="EMBL/GenBank/DDBJ databases">
        <title>A Global Phylogenomic Analysis of the Shiitake Genus Lentinula.</title>
        <authorList>
            <consortium name="DOE Joint Genome Institute"/>
            <person name="Sierra-Patev S."/>
            <person name="Min B."/>
            <person name="Naranjo-Ortiz M."/>
            <person name="Looney B."/>
            <person name="Konkel Z."/>
            <person name="Slot J.C."/>
            <person name="Sakamoto Y."/>
            <person name="Steenwyk J.L."/>
            <person name="Rokas A."/>
            <person name="Carro J."/>
            <person name="Camarero S."/>
            <person name="Ferreira P."/>
            <person name="Molpeceres G."/>
            <person name="Ruiz-Duenas F.J."/>
            <person name="Serrano A."/>
            <person name="Henrissat B."/>
            <person name="Drula E."/>
            <person name="Hughes K.W."/>
            <person name="Mata J.L."/>
            <person name="Ishikawa N.K."/>
            <person name="Vargas-Isla R."/>
            <person name="Ushijima S."/>
            <person name="Smith C.A."/>
            <person name="Ahrendt S."/>
            <person name="Andreopoulos W."/>
            <person name="He G."/>
            <person name="Labutti K."/>
            <person name="Lipzen A."/>
            <person name="Ng V."/>
            <person name="Riley R."/>
            <person name="Sandor L."/>
            <person name="Barry K."/>
            <person name="Martinez A.T."/>
            <person name="Xiao Y."/>
            <person name="Gibbons J.G."/>
            <person name="Terashima K."/>
            <person name="Grigoriev I.V."/>
            <person name="Hibbett D.S."/>
        </authorList>
    </citation>
    <scope>NUCLEOTIDE SEQUENCE</scope>
    <source>
        <strain evidence="2">JLM2183</strain>
    </source>
</reference>
<accession>A0A9W9DHW8</accession>
<dbReference type="GO" id="GO:0005524">
    <property type="term" value="F:ATP binding"/>
    <property type="evidence" value="ECO:0007669"/>
    <property type="project" value="InterPro"/>
</dbReference>
<dbReference type="OrthoDB" id="5987198at2759"/>
<dbReference type="InterPro" id="IPR000719">
    <property type="entry name" value="Prot_kinase_dom"/>
</dbReference>
<dbReference type="InterPro" id="IPR011009">
    <property type="entry name" value="Kinase-like_dom_sf"/>
</dbReference>
<feature type="domain" description="Protein kinase" evidence="1">
    <location>
        <begin position="12"/>
        <end position="326"/>
    </location>
</feature>
<dbReference type="Gene3D" id="1.10.510.10">
    <property type="entry name" value="Transferase(Phosphotransferase) domain 1"/>
    <property type="match status" value="1"/>
</dbReference>
<dbReference type="EMBL" id="JAOTPV010000022">
    <property type="protein sequence ID" value="KAJ4471466.1"/>
    <property type="molecule type" value="Genomic_DNA"/>
</dbReference>
<keyword evidence="2" id="KW-0808">Transferase</keyword>